<keyword evidence="1" id="KW-0472">Membrane</keyword>
<keyword evidence="1" id="KW-1133">Transmembrane helix</keyword>
<evidence type="ECO:0000313" key="3">
    <source>
        <dbReference type="Proteomes" id="UP000177328"/>
    </source>
</evidence>
<evidence type="ECO:0000313" key="2">
    <source>
        <dbReference type="EMBL" id="OGE41417.1"/>
    </source>
</evidence>
<organism evidence="2 3">
    <name type="scientific">Candidatus Daviesbacteria bacterium RIFCSPHIGHO2_02_FULL_43_12</name>
    <dbReference type="NCBI Taxonomy" id="1797776"/>
    <lineage>
        <taxon>Bacteria</taxon>
        <taxon>Candidatus Daviesiibacteriota</taxon>
    </lineage>
</organism>
<dbReference type="Proteomes" id="UP000177328">
    <property type="component" value="Unassembled WGS sequence"/>
</dbReference>
<keyword evidence="1" id="KW-0812">Transmembrane</keyword>
<sequence>MTKKRFFVTLVLSFLVWFVSIFVQAFTAYNAPLTLLGSGCQLTGFPVALCIYTSDIGAPFWSIHILNVVIWFWVIHFFWGFFSKKKTS</sequence>
<evidence type="ECO:0000256" key="1">
    <source>
        <dbReference type="SAM" id="Phobius"/>
    </source>
</evidence>
<comment type="caution">
    <text evidence="2">The sequence shown here is derived from an EMBL/GenBank/DDBJ whole genome shotgun (WGS) entry which is preliminary data.</text>
</comment>
<gene>
    <name evidence="2" type="ORF">A3D25_02740</name>
</gene>
<feature type="transmembrane region" description="Helical" evidence="1">
    <location>
        <begin position="61"/>
        <end position="82"/>
    </location>
</feature>
<name>A0A1F5KKF5_9BACT</name>
<protein>
    <submittedName>
        <fullName evidence="2">Uncharacterized protein</fullName>
    </submittedName>
</protein>
<reference evidence="2 3" key="1">
    <citation type="journal article" date="2016" name="Nat. Commun.">
        <title>Thousands of microbial genomes shed light on interconnected biogeochemical processes in an aquifer system.</title>
        <authorList>
            <person name="Anantharaman K."/>
            <person name="Brown C.T."/>
            <person name="Hug L.A."/>
            <person name="Sharon I."/>
            <person name="Castelle C.J."/>
            <person name="Probst A.J."/>
            <person name="Thomas B.C."/>
            <person name="Singh A."/>
            <person name="Wilkins M.J."/>
            <person name="Karaoz U."/>
            <person name="Brodie E.L."/>
            <person name="Williams K.H."/>
            <person name="Hubbard S.S."/>
            <person name="Banfield J.F."/>
        </authorList>
    </citation>
    <scope>NUCLEOTIDE SEQUENCE [LARGE SCALE GENOMIC DNA]</scope>
</reference>
<proteinExistence type="predicted"/>
<dbReference type="EMBL" id="MFDD01000002">
    <property type="protein sequence ID" value="OGE41417.1"/>
    <property type="molecule type" value="Genomic_DNA"/>
</dbReference>
<dbReference type="AlphaFoldDB" id="A0A1F5KKF5"/>
<accession>A0A1F5KKF5</accession>